<evidence type="ECO:0000313" key="2">
    <source>
        <dbReference type="EMBL" id="SDM88247.1"/>
    </source>
</evidence>
<name>A0A1G9WUW7_9FIRM</name>
<organism evidence="2 3">
    <name type="scientific">Lachnospira pectinoschiza</name>
    <dbReference type="NCBI Taxonomy" id="28052"/>
    <lineage>
        <taxon>Bacteria</taxon>
        <taxon>Bacillati</taxon>
        <taxon>Bacillota</taxon>
        <taxon>Clostridia</taxon>
        <taxon>Lachnospirales</taxon>
        <taxon>Lachnospiraceae</taxon>
        <taxon>Lachnospira</taxon>
    </lineage>
</organism>
<dbReference type="PANTHER" id="PTHR43575:SF1">
    <property type="entry name" value="PROTEIN ABCI7, CHLOROPLASTIC"/>
    <property type="match status" value="1"/>
</dbReference>
<dbReference type="AlphaFoldDB" id="A0A1G9WUW7"/>
<dbReference type="PANTHER" id="PTHR43575">
    <property type="entry name" value="PROTEIN ABCI7, CHLOROPLASTIC"/>
    <property type="match status" value="1"/>
</dbReference>
<gene>
    <name evidence="2" type="ORF">SAMN05216544_1353</name>
</gene>
<accession>A0A1G9WUW7</accession>
<dbReference type="InterPro" id="IPR055346">
    <property type="entry name" value="Fe-S_cluster_assembly_SufBD"/>
</dbReference>
<protein>
    <submittedName>
        <fullName evidence="2">Uncharacterized protein family (UPF0051)</fullName>
    </submittedName>
</protein>
<dbReference type="InterPro" id="IPR037284">
    <property type="entry name" value="SUF_FeS_clus_asmbl_SufBD_sf"/>
</dbReference>
<evidence type="ECO:0000259" key="1">
    <source>
        <dbReference type="Pfam" id="PF01458"/>
    </source>
</evidence>
<dbReference type="RefSeq" id="WP_074521498.1">
    <property type="nucleotide sequence ID" value="NZ_FNHZ01000003.1"/>
</dbReference>
<dbReference type="SUPFAM" id="SSF101960">
    <property type="entry name" value="Stabilizer of iron transporter SufD"/>
    <property type="match status" value="1"/>
</dbReference>
<sequence>MYINHLPAETWNYLKMNGTEILTVPKLTNASFTVSRANNIECELGQHKGLNIDARDNQAMRLAAKNGVNVTGVGPDLDKLLCENNISLNQYEINENTGNTLLFSFKAVDKSNWASAFEITVKKGCKAKVIEEFESSEEAKAFLAVQTKFILEEGASLEFIQLQRLGAGVTFINDIGTMQAEKSVVNLQEVILKTAKTYLGSRANLVGDAAEFHAEVGYLVDNKDRLDMNFVAFQTGKKTDSTLNVKGILRDEAFKIFRGTIDFIKGCVASKGQELEDVLLLDDGVINQTIPLILCDEEDVEGDHGATIGQLDEEELFYLKSRGIKEEDIYEMLAKARLESVVAKISDEEIKTKWLSFIE</sequence>
<dbReference type="InterPro" id="IPR000825">
    <property type="entry name" value="SUF_FeS_clus_asmbl_SufBD_core"/>
</dbReference>
<keyword evidence="3" id="KW-1185">Reference proteome</keyword>
<dbReference type="Pfam" id="PF01458">
    <property type="entry name" value="SUFBD_core"/>
    <property type="match status" value="1"/>
</dbReference>
<dbReference type="OrthoDB" id="9803529at2"/>
<reference evidence="3" key="1">
    <citation type="submission" date="2016-10" db="EMBL/GenBank/DDBJ databases">
        <authorList>
            <person name="Varghese N."/>
            <person name="Submissions S."/>
        </authorList>
    </citation>
    <scope>NUCLEOTIDE SEQUENCE [LARGE SCALE GENOMIC DNA]</scope>
    <source>
        <strain evidence="3">M83</strain>
    </source>
</reference>
<feature type="domain" description="SUF system FeS cluster assembly SufBD core" evidence="1">
    <location>
        <begin position="114"/>
        <end position="336"/>
    </location>
</feature>
<evidence type="ECO:0000313" key="3">
    <source>
        <dbReference type="Proteomes" id="UP000187651"/>
    </source>
</evidence>
<proteinExistence type="predicted"/>
<dbReference type="Proteomes" id="UP000187651">
    <property type="component" value="Unassembled WGS sequence"/>
</dbReference>
<dbReference type="EMBL" id="FNHZ01000003">
    <property type="protein sequence ID" value="SDM88247.1"/>
    <property type="molecule type" value="Genomic_DNA"/>
</dbReference>
<dbReference type="GO" id="GO:0016226">
    <property type="term" value="P:iron-sulfur cluster assembly"/>
    <property type="evidence" value="ECO:0007669"/>
    <property type="project" value="InterPro"/>
</dbReference>